<sequence length="79" mass="9085">MLGVEDSASGEDQKDSEEKEFNDSEQNSRLTSPKETLKPSAQPTFVTSESKSFRLKIFIEDEEYYEKEEIEDVVLDEDS</sequence>
<protein>
    <submittedName>
        <fullName evidence="3">Uncharacterized protein</fullName>
    </submittedName>
</protein>
<dbReference type="STRING" id="75913.A0A0K0FX62"/>
<name>A0A0K0FX62_STRVS</name>
<dbReference type="WBParaSite" id="SVE_1703400.1">
    <property type="protein sequence ID" value="SVE_1703400.1"/>
    <property type="gene ID" value="SVE_1703400"/>
</dbReference>
<dbReference type="AlphaFoldDB" id="A0A0K0FX62"/>
<proteinExistence type="predicted"/>
<evidence type="ECO:0000313" key="3">
    <source>
        <dbReference type="WBParaSite" id="SVE_1703400.1"/>
    </source>
</evidence>
<dbReference type="Proteomes" id="UP000035680">
    <property type="component" value="Unassembled WGS sequence"/>
</dbReference>
<feature type="compositionally biased region" description="Basic and acidic residues" evidence="1">
    <location>
        <begin position="11"/>
        <end position="22"/>
    </location>
</feature>
<accession>A0A0K0FX62</accession>
<reference evidence="3" key="2">
    <citation type="submission" date="2015-08" db="UniProtKB">
        <authorList>
            <consortium name="WormBaseParasite"/>
        </authorList>
    </citation>
    <scope>IDENTIFICATION</scope>
</reference>
<feature type="compositionally biased region" description="Polar residues" evidence="1">
    <location>
        <begin position="24"/>
        <end position="49"/>
    </location>
</feature>
<keyword evidence="2" id="KW-1185">Reference proteome</keyword>
<evidence type="ECO:0000313" key="2">
    <source>
        <dbReference type="Proteomes" id="UP000035680"/>
    </source>
</evidence>
<reference evidence="2" key="1">
    <citation type="submission" date="2014-07" db="EMBL/GenBank/DDBJ databases">
        <authorList>
            <person name="Martin A.A"/>
            <person name="De Silva N."/>
        </authorList>
    </citation>
    <scope>NUCLEOTIDE SEQUENCE</scope>
</reference>
<evidence type="ECO:0000256" key="1">
    <source>
        <dbReference type="SAM" id="MobiDB-lite"/>
    </source>
</evidence>
<organism evidence="2 3">
    <name type="scientific">Strongyloides venezuelensis</name>
    <name type="common">Threadworm</name>
    <dbReference type="NCBI Taxonomy" id="75913"/>
    <lineage>
        <taxon>Eukaryota</taxon>
        <taxon>Metazoa</taxon>
        <taxon>Ecdysozoa</taxon>
        <taxon>Nematoda</taxon>
        <taxon>Chromadorea</taxon>
        <taxon>Rhabditida</taxon>
        <taxon>Tylenchina</taxon>
        <taxon>Panagrolaimomorpha</taxon>
        <taxon>Strongyloidoidea</taxon>
        <taxon>Strongyloididae</taxon>
        <taxon>Strongyloides</taxon>
    </lineage>
</organism>
<feature type="region of interest" description="Disordered" evidence="1">
    <location>
        <begin position="1"/>
        <end position="49"/>
    </location>
</feature>